<dbReference type="InterPro" id="IPR005901">
    <property type="entry name" value="GLPGLI"/>
</dbReference>
<keyword evidence="3" id="KW-1185">Reference proteome</keyword>
<dbReference type="NCBIfam" id="TIGR01200">
    <property type="entry name" value="GLPGLI"/>
    <property type="match status" value="1"/>
</dbReference>
<keyword evidence="1" id="KW-0732">Signal</keyword>
<dbReference type="RefSeq" id="WP_128760009.1">
    <property type="nucleotide sequence ID" value="NZ_QOVI01000001.1"/>
</dbReference>
<evidence type="ECO:0000313" key="3">
    <source>
        <dbReference type="Proteomes" id="UP000289821"/>
    </source>
</evidence>
<evidence type="ECO:0000313" key="2">
    <source>
        <dbReference type="EMBL" id="RXG18468.1"/>
    </source>
</evidence>
<organism evidence="2 3">
    <name type="scientific">Leeuwenhoekiella aestuarii</name>
    <dbReference type="NCBI Taxonomy" id="2249426"/>
    <lineage>
        <taxon>Bacteria</taxon>
        <taxon>Pseudomonadati</taxon>
        <taxon>Bacteroidota</taxon>
        <taxon>Flavobacteriia</taxon>
        <taxon>Flavobacteriales</taxon>
        <taxon>Flavobacteriaceae</taxon>
        <taxon>Leeuwenhoekiella</taxon>
    </lineage>
</organism>
<gene>
    <name evidence="2" type="ORF">DSM04_101665</name>
</gene>
<accession>A0A4Q0P0Z0</accession>
<reference evidence="2 3" key="1">
    <citation type="submission" date="2018-07" db="EMBL/GenBank/DDBJ databases">
        <title>Leeuwenhoekiella genomics.</title>
        <authorList>
            <person name="Tahon G."/>
            <person name="Willems A."/>
        </authorList>
    </citation>
    <scope>NUCLEOTIDE SEQUENCE [LARGE SCALE GENOMIC DNA]</scope>
    <source>
        <strain evidence="2 3">R-50232</strain>
    </source>
</reference>
<dbReference type="EMBL" id="QOVI01000001">
    <property type="protein sequence ID" value="RXG18468.1"/>
    <property type="molecule type" value="Genomic_DNA"/>
</dbReference>
<dbReference type="Pfam" id="PF09697">
    <property type="entry name" value="Porph_ging"/>
    <property type="match status" value="1"/>
</dbReference>
<feature type="signal peptide" evidence="1">
    <location>
        <begin position="1"/>
        <end position="21"/>
    </location>
</feature>
<sequence>MNIKMLSILIFFLAFAEALQAQEFQGVATYKSRRQVNLKMEGKNMTDAMQKQIADQLKKQFEKTYTLTFDRNQSLYKENEKLAKPDVASSGGFQIKISQSRDILYKNTAAKRYERQEDVLGKIFLVQDSLQKPDWQLEKETKSIGDYTCFKATRTEEVTSQTFESDSMKTKDTTYTKTITAWYTPQIPVSHGPAMNWGLPGLILEIQDGKQSILCSQIVLNPEDKIEIEAPEGGKIVDEASMKAIQEEKMKEWIERNSSNREDGKSFTIKIGG</sequence>
<proteinExistence type="predicted"/>
<feature type="chain" id="PRO_5020543231" evidence="1">
    <location>
        <begin position="22"/>
        <end position="273"/>
    </location>
</feature>
<protein>
    <submittedName>
        <fullName evidence="2">GLPGLI family protein</fullName>
    </submittedName>
</protein>
<name>A0A4Q0P0Z0_9FLAO</name>
<comment type="caution">
    <text evidence="2">The sequence shown here is derived from an EMBL/GenBank/DDBJ whole genome shotgun (WGS) entry which is preliminary data.</text>
</comment>
<dbReference type="Proteomes" id="UP000289821">
    <property type="component" value="Unassembled WGS sequence"/>
</dbReference>
<dbReference type="OrthoDB" id="1068986at2"/>
<dbReference type="AlphaFoldDB" id="A0A4Q0P0Z0"/>
<evidence type="ECO:0000256" key="1">
    <source>
        <dbReference type="SAM" id="SignalP"/>
    </source>
</evidence>